<evidence type="ECO:0000313" key="2">
    <source>
        <dbReference type="EMBL" id="KGQ01539.1"/>
    </source>
</evidence>
<reference evidence="2 3" key="1">
    <citation type="journal article" date="2011" name="PLoS Genet.">
        <title>Comparative genomic analysis of human fungal pathogens causing paracoccidioidomycosis.</title>
        <authorList>
            <person name="Desjardins C.A."/>
            <person name="Champion M.D."/>
            <person name="Holder J.W."/>
            <person name="Muszewska A."/>
            <person name="Goldberg J."/>
            <person name="Bailao A.M."/>
            <person name="Brigido M.M."/>
            <person name="Ferreira M.E."/>
            <person name="Garcia A.M."/>
            <person name="Grynberg M."/>
            <person name="Gujja S."/>
            <person name="Heiman D.I."/>
            <person name="Henn M.R."/>
            <person name="Kodira C.D."/>
            <person name="Leon-Narvaez H."/>
            <person name="Longo L.V."/>
            <person name="Ma L.J."/>
            <person name="Malavazi I."/>
            <person name="Matsuo A.L."/>
            <person name="Morais F.V."/>
            <person name="Pereira M."/>
            <person name="Rodriguez-Brito S."/>
            <person name="Sakthikumar S."/>
            <person name="Salem-Izacc S.M."/>
            <person name="Sykes S.M."/>
            <person name="Teixeira M.M."/>
            <person name="Vallejo M.C."/>
            <person name="Walter M.E."/>
            <person name="Yandava C."/>
            <person name="Young S."/>
            <person name="Zeng Q."/>
            <person name="Zucker J."/>
            <person name="Felipe M.S."/>
            <person name="Goldman G.H."/>
            <person name="Haas B.J."/>
            <person name="McEwen J.G."/>
            <person name="Nino-Vega G."/>
            <person name="Puccia R."/>
            <person name="San-Blas G."/>
            <person name="Soares C.M."/>
            <person name="Birren B.W."/>
            <person name="Cuomo C.A."/>
        </authorList>
    </citation>
    <scope>NUCLEOTIDE SEQUENCE [LARGE SCALE GENOMIC DNA]</scope>
    <source>
        <strain evidence="3">ATCC MYA-826 / Pb01</strain>
    </source>
</reference>
<dbReference type="Proteomes" id="UP000002059">
    <property type="component" value="Partially assembled WGS sequence"/>
</dbReference>
<keyword evidence="3" id="KW-1185">Reference proteome</keyword>
<dbReference type="OrthoDB" id="10574237at2759"/>
<feature type="compositionally biased region" description="Polar residues" evidence="1">
    <location>
        <begin position="18"/>
        <end position="34"/>
    </location>
</feature>
<gene>
    <name evidence="2" type="ORF">PAAG_11776</name>
</gene>
<protein>
    <submittedName>
        <fullName evidence="2">Uncharacterized protein</fullName>
    </submittedName>
</protein>
<dbReference type="KEGG" id="pbl:PAAG_11776"/>
<dbReference type="VEuPathDB" id="FungiDB:PAAG_11776"/>
<feature type="region of interest" description="Disordered" evidence="1">
    <location>
        <begin position="1"/>
        <end position="101"/>
    </location>
</feature>
<dbReference type="HOGENOM" id="CLU_2292519_0_0_1"/>
<name>A0A0A2VKY4_PARBA</name>
<evidence type="ECO:0000256" key="1">
    <source>
        <dbReference type="SAM" id="MobiDB-lite"/>
    </source>
</evidence>
<feature type="compositionally biased region" description="Pro residues" evidence="1">
    <location>
        <begin position="37"/>
        <end position="46"/>
    </location>
</feature>
<sequence length="101" mass="11179">MRRPEFPDADEEPLQHSFHAQSPRTIAQQLQDGMQPQPQPPSPGPTVPSSTPSESAVSGSDRPLLCSPAPSRPQPYPGRSQQYLSYTRDPLEALDLQEECR</sequence>
<dbReference type="EMBL" id="KN294000">
    <property type="protein sequence ID" value="KGQ01539.1"/>
    <property type="molecule type" value="Genomic_DNA"/>
</dbReference>
<dbReference type="AlphaFoldDB" id="A0A0A2VKY4"/>
<organism evidence="2 3">
    <name type="scientific">Paracoccidioides lutzii (strain ATCC MYA-826 / Pb01)</name>
    <name type="common">Paracoccidioides brasiliensis</name>
    <dbReference type="NCBI Taxonomy" id="502779"/>
    <lineage>
        <taxon>Eukaryota</taxon>
        <taxon>Fungi</taxon>
        <taxon>Dikarya</taxon>
        <taxon>Ascomycota</taxon>
        <taxon>Pezizomycotina</taxon>
        <taxon>Eurotiomycetes</taxon>
        <taxon>Eurotiomycetidae</taxon>
        <taxon>Onygenales</taxon>
        <taxon>Ajellomycetaceae</taxon>
        <taxon>Paracoccidioides</taxon>
    </lineage>
</organism>
<feature type="compositionally biased region" description="Low complexity" evidence="1">
    <location>
        <begin position="47"/>
        <end position="60"/>
    </location>
</feature>
<proteinExistence type="predicted"/>
<evidence type="ECO:0000313" key="3">
    <source>
        <dbReference type="Proteomes" id="UP000002059"/>
    </source>
</evidence>
<dbReference type="RefSeq" id="XP_015703054.1">
    <property type="nucleotide sequence ID" value="XM_015847363.1"/>
</dbReference>
<accession>A0A0A2VKY4</accession>
<dbReference type="GeneID" id="26970661"/>